<feature type="chain" id="PRO_5030106610" description="EF-hand domain-containing protein" evidence="2">
    <location>
        <begin position="22"/>
        <end position="304"/>
    </location>
</feature>
<reference evidence="3 4" key="1">
    <citation type="submission" date="2019-06" db="EMBL/GenBank/DDBJ databases">
        <title>Persicimonas caeni gen. nov., sp. nov., a predatory bacterium isolated from solar saltern.</title>
        <authorList>
            <person name="Wang S."/>
        </authorList>
    </citation>
    <scope>NUCLEOTIDE SEQUENCE [LARGE SCALE GENOMIC DNA]</scope>
    <source>
        <strain evidence="3 4">YN101</strain>
    </source>
</reference>
<feature type="signal peptide" evidence="2">
    <location>
        <begin position="1"/>
        <end position="21"/>
    </location>
</feature>
<evidence type="ECO:0000313" key="4">
    <source>
        <dbReference type="Proteomes" id="UP000315995"/>
    </source>
</evidence>
<dbReference type="OrthoDB" id="5498622at2"/>
<accession>A0A4Y6PX56</accession>
<keyword evidence="4" id="KW-1185">Reference proteome</keyword>
<dbReference type="RefSeq" id="WP_141198807.1">
    <property type="nucleotide sequence ID" value="NZ_CP041186.1"/>
</dbReference>
<dbReference type="Proteomes" id="UP000315995">
    <property type="component" value="Chromosome"/>
</dbReference>
<organism evidence="3 4">
    <name type="scientific">Persicimonas caeni</name>
    <dbReference type="NCBI Taxonomy" id="2292766"/>
    <lineage>
        <taxon>Bacteria</taxon>
        <taxon>Deltaproteobacteria</taxon>
        <taxon>Bradymonadales</taxon>
        <taxon>Bradymonadaceae</taxon>
        <taxon>Persicimonas</taxon>
    </lineage>
</organism>
<dbReference type="AlphaFoldDB" id="A0A4Y6PX56"/>
<dbReference type="EMBL" id="CP041186">
    <property type="protein sequence ID" value="QDG52335.1"/>
    <property type="molecule type" value="Genomic_DNA"/>
</dbReference>
<evidence type="ECO:0000313" key="3">
    <source>
        <dbReference type="EMBL" id="QDG52335.1"/>
    </source>
</evidence>
<sequence>MRRTRTQIVSATLFVSMFVSAGLLASACEIDRGESSFPDQELVDAGVADTGTSIDGGIGQGPGAGTMTGTWLLYHERSTCVLRQEQLTHATYVVELEQDGATVTETRRLCDTQLSEILGMQLEIPDVVLENIEFVSVDRGVVSTLRVGGTYVSATEVALWGLDLDEPTTEAIPSEPEDPRVVDSDGDGNPGVTFEVGSDCRRYQGQRQIIKYRGSFTAPNQIDGQSTGVTDVVALGGSKDFCAIAPPVESNDPHSRFRMVRVDGRGGSFDADTDGDGQVSCEEAMAVAPLVMDDRESENANCQE</sequence>
<gene>
    <name evidence="3" type="ORF">FIV42_16790</name>
</gene>
<name>A0A4Y6PX56_PERCE</name>
<dbReference type="PROSITE" id="PS51257">
    <property type="entry name" value="PROKAR_LIPOPROTEIN"/>
    <property type="match status" value="1"/>
</dbReference>
<protein>
    <recommendedName>
        <fullName evidence="5">EF-hand domain-containing protein</fullName>
    </recommendedName>
</protein>
<evidence type="ECO:0000256" key="2">
    <source>
        <dbReference type="SAM" id="SignalP"/>
    </source>
</evidence>
<proteinExistence type="predicted"/>
<evidence type="ECO:0000256" key="1">
    <source>
        <dbReference type="SAM" id="MobiDB-lite"/>
    </source>
</evidence>
<evidence type="ECO:0008006" key="5">
    <source>
        <dbReference type="Google" id="ProtNLM"/>
    </source>
</evidence>
<feature type="region of interest" description="Disordered" evidence="1">
    <location>
        <begin position="168"/>
        <end position="188"/>
    </location>
</feature>
<keyword evidence="2" id="KW-0732">Signal</keyword>
<accession>A0A5B8Y8U4</accession>